<dbReference type="EMBL" id="LXQA010141683">
    <property type="protein sequence ID" value="MCI24473.1"/>
    <property type="molecule type" value="Genomic_DNA"/>
</dbReference>
<organism evidence="3 4">
    <name type="scientific">Trifolium medium</name>
    <dbReference type="NCBI Taxonomy" id="97028"/>
    <lineage>
        <taxon>Eukaryota</taxon>
        <taxon>Viridiplantae</taxon>
        <taxon>Streptophyta</taxon>
        <taxon>Embryophyta</taxon>
        <taxon>Tracheophyta</taxon>
        <taxon>Spermatophyta</taxon>
        <taxon>Magnoliopsida</taxon>
        <taxon>eudicotyledons</taxon>
        <taxon>Gunneridae</taxon>
        <taxon>Pentapetalae</taxon>
        <taxon>rosids</taxon>
        <taxon>fabids</taxon>
        <taxon>Fabales</taxon>
        <taxon>Fabaceae</taxon>
        <taxon>Papilionoideae</taxon>
        <taxon>50 kb inversion clade</taxon>
        <taxon>NPAAA clade</taxon>
        <taxon>Hologalegina</taxon>
        <taxon>IRL clade</taxon>
        <taxon>Trifolieae</taxon>
        <taxon>Trifolium</taxon>
    </lineage>
</organism>
<dbReference type="GO" id="GO:0003676">
    <property type="term" value="F:nucleic acid binding"/>
    <property type="evidence" value="ECO:0007669"/>
    <property type="project" value="InterPro"/>
</dbReference>
<dbReference type="InterPro" id="IPR044730">
    <property type="entry name" value="RNase_H-like_dom_plant"/>
</dbReference>
<protein>
    <submittedName>
        <fullName evidence="3">Ribonuclease H protein</fullName>
    </submittedName>
</protein>
<dbReference type="InterPro" id="IPR036397">
    <property type="entry name" value="RNaseH_sf"/>
</dbReference>
<dbReference type="InterPro" id="IPR052929">
    <property type="entry name" value="RNase_H-like_EbsB-rel"/>
</dbReference>
<dbReference type="InterPro" id="IPR002156">
    <property type="entry name" value="RNaseH_domain"/>
</dbReference>
<dbReference type="Pfam" id="PF13456">
    <property type="entry name" value="RVT_3"/>
    <property type="match status" value="1"/>
</dbReference>
<evidence type="ECO:0000256" key="1">
    <source>
        <dbReference type="SAM" id="MobiDB-lite"/>
    </source>
</evidence>
<feature type="domain" description="RNase H type-1" evidence="2">
    <location>
        <begin position="71"/>
        <end position="164"/>
    </location>
</feature>
<feature type="non-terminal residue" evidence="3">
    <location>
        <position position="178"/>
    </location>
</feature>
<dbReference type="Proteomes" id="UP000265520">
    <property type="component" value="Unassembled WGS sequence"/>
</dbReference>
<keyword evidence="4" id="KW-1185">Reference proteome</keyword>
<dbReference type="AlphaFoldDB" id="A0A392QJA3"/>
<name>A0A392QJA3_9FABA</name>
<dbReference type="Gene3D" id="3.30.420.10">
    <property type="entry name" value="Ribonuclease H-like superfamily/Ribonuclease H"/>
    <property type="match status" value="1"/>
</dbReference>
<proteinExistence type="predicted"/>
<evidence type="ECO:0000313" key="3">
    <source>
        <dbReference type="EMBL" id="MCI24473.1"/>
    </source>
</evidence>
<comment type="caution">
    <text evidence="3">The sequence shown here is derived from an EMBL/GenBank/DDBJ whole genome shotgun (WGS) entry which is preliminary data.</text>
</comment>
<reference evidence="3 4" key="1">
    <citation type="journal article" date="2018" name="Front. Plant Sci.">
        <title>Red Clover (Trifolium pratense) and Zigzag Clover (T. medium) - A Picture of Genomic Similarities and Differences.</title>
        <authorList>
            <person name="Dluhosova J."/>
            <person name="Istvanek J."/>
            <person name="Nedelnik J."/>
            <person name="Repkova J."/>
        </authorList>
    </citation>
    <scope>NUCLEOTIDE SEQUENCE [LARGE SCALE GENOMIC DNA]</scope>
    <source>
        <strain evidence="4">cv. 10/8</strain>
        <tissue evidence="3">Leaf</tissue>
    </source>
</reference>
<accession>A0A392QJA3</accession>
<evidence type="ECO:0000313" key="4">
    <source>
        <dbReference type="Proteomes" id="UP000265520"/>
    </source>
</evidence>
<dbReference type="GO" id="GO:0004523">
    <property type="term" value="F:RNA-DNA hybrid ribonuclease activity"/>
    <property type="evidence" value="ECO:0007669"/>
    <property type="project" value="InterPro"/>
</dbReference>
<dbReference type="CDD" id="cd06222">
    <property type="entry name" value="RNase_H_like"/>
    <property type="match status" value="1"/>
</dbReference>
<dbReference type="PANTHER" id="PTHR47074:SF11">
    <property type="entry name" value="REVERSE TRANSCRIPTASE-LIKE PROTEIN"/>
    <property type="match status" value="1"/>
</dbReference>
<evidence type="ECO:0000259" key="2">
    <source>
        <dbReference type="Pfam" id="PF13456"/>
    </source>
</evidence>
<dbReference type="PANTHER" id="PTHR47074">
    <property type="entry name" value="BNAC02G40300D PROTEIN"/>
    <property type="match status" value="1"/>
</dbReference>
<sequence>MTSNSNHRVVRNNKSWSPPPVNFLKLNVDAHLSDDGRWGFGMILRREDGRCVGAATGVCKGSSNGGSSGLSRSTSPSEDDAAMAEAEGLRAALQLVETQQLSNVIIELDAEKIVNAMKRKKFPRNQWGRIVQICSRVRDNLGNLDISWVSREGNQAAHVLARWAILEPNKFWSTNFPS</sequence>
<dbReference type="SUPFAM" id="SSF53098">
    <property type="entry name" value="Ribonuclease H-like"/>
    <property type="match status" value="1"/>
</dbReference>
<feature type="region of interest" description="Disordered" evidence="1">
    <location>
        <begin position="62"/>
        <end position="83"/>
    </location>
</feature>
<dbReference type="InterPro" id="IPR012337">
    <property type="entry name" value="RNaseH-like_sf"/>
</dbReference>